<evidence type="ECO:0000256" key="2">
    <source>
        <dbReference type="SAM" id="Phobius"/>
    </source>
</evidence>
<keyword evidence="2" id="KW-0472">Membrane</keyword>
<feature type="compositionally biased region" description="Pro residues" evidence="1">
    <location>
        <begin position="365"/>
        <end position="377"/>
    </location>
</feature>
<protein>
    <submittedName>
        <fullName evidence="4">Uncharacterized protein</fullName>
    </submittedName>
</protein>
<keyword evidence="5" id="KW-1185">Reference proteome</keyword>
<keyword evidence="2" id="KW-0812">Transmembrane</keyword>
<accession>A0A6A6PLP9</accession>
<dbReference type="GeneID" id="54478948"/>
<organism evidence="4 5">
    <name type="scientific">Neohortaea acidophila</name>
    <dbReference type="NCBI Taxonomy" id="245834"/>
    <lineage>
        <taxon>Eukaryota</taxon>
        <taxon>Fungi</taxon>
        <taxon>Dikarya</taxon>
        <taxon>Ascomycota</taxon>
        <taxon>Pezizomycotina</taxon>
        <taxon>Dothideomycetes</taxon>
        <taxon>Dothideomycetidae</taxon>
        <taxon>Mycosphaerellales</taxon>
        <taxon>Teratosphaeriaceae</taxon>
        <taxon>Neohortaea</taxon>
    </lineage>
</organism>
<feature type="transmembrane region" description="Helical" evidence="2">
    <location>
        <begin position="97"/>
        <end position="118"/>
    </location>
</feature>
<dbReference type="AlphaFoldDB" id="A0A6A6PLP9"/>
<evidence type="ECO:0000256" key="1">
    <source>
        <dbReference type="SAM" id="MobiDB-lite"/>
    </source>
</evidence>
<reference evidence="4" key="1">
    <citation type="journal article" date="2020" name="Stud. Mycol.">
        <title>101 Dothideomycetes genomes: a test case for predicting lifestyles and emergence of pathogens.</title>
        <authorList>
            <person name="Haridas S."/>
            <person name="Albert R."/>
            <person name="Binder M."/>
            <person name="Bloem J."/>
            <person name="Labutti K."/>
            <person name="Salamov A."/>
            <person name="Andreopoulos B."/>
            <person name="Baker S."/>
            <person name="Barry K."/>
            <person name="Bills G."/>
            <person name="Bluhm B."/>
            <person name="Cannon C."/>
            <person name="Castanera R."/>
            <person name="Culley D."/>
            <person name="Daum C."/>
            <person name="Ezra D."/>
            <person name="Gonzalez J."/>
            <person name="Henrissat B."/>
            <person name="Kuo A."/>
            <person name="Liang C."/>
            <person name="Lipzen A."/>
            <person name="Lutzoni F."/>
            <person name="Magnuson J."/>
            <person name="Mondo S."/>
            <person name="Nolan M."/>
            <person name="Ohm R."/>
            <person name="Pangilinan J."/>
            <person name="Park H.-J."/>
            <person name="Ramirez L."/>
            <person name="Alfaro M."/>
            <person name="Sun H."/>
            <person name="Tritt A."/>
            <person name="Yoshinaga Y."/>
            <person name="Zwiers L.-H."/>
            <person name="Turgeon B."/>
            <person name="Goodwin S."/>
            <person name="Spatafora J."/>
            <person name="Crous P."/>
            <person name="Grigoriev I."/>
        </authorList>
    </citation>
    <scope>NUCLEOTIDE SEQUENCE</scope>
    <source>
        <strain evidence="4">CBS 113389</strain>
    </source>
</reference>
<feature type="signal peptide" evidence="3">
    <location>
        <begin position="1"/>
        <end position="26"/>
    </location>
</feature>
<dbReference type="Proteomes" id="UP000799767">
    <property type="component" value="Unassembled WGS sequence"/>
</dbReference>
<name>A0A6A6PLP9_9PEZI</name>
<feature type="region of interest" description="Disordered" evidence="1">
    <location>
        <begin position="622"/>
        <end position="649"/>
    </location>
</feature>
<proteinExistence type="predicted"/>
<gene>
    <name evidence="4" type="ORF">BDY17DRAFT_336942</name>
</gene>
<keyword evidence="3" id="KW-0732">Signal</keyword>
<feature type="chain" id="PRO_5025692255" evidence="3">
    <location>
        <begin position="27"/>
        <end position="785"/>
    </location>
</feature>
<feature type="compositionally biased region" description="Pro residues" evidence="1">
    <location>
        <begin position="387"/>
        <end position="402"/>
    </location>
</feature>
<feature type="compositionally biased region" description="Low complexity" evidence="1">
    <location>
        <begin position="622"/>
        <end position="636"/>
    </location>
</feature>
<feature type="compositionally biased region" description="Pro residues" evidence="1">
    <location>
        <begin position="456"/>
        <end position="465"/>
    </location>
</feature>
<dbReference type="EMBL" id="MU001639">
    <property type="protein sequence ID" value="KAF2480865.1"/>
    <property type="molecule type" value="Genomic_DNA"/>
</dbReference>
<dbReference type="RefSeq" id="XP_033587435.1">
    <property type="nucleotide sequence ID" value="XM_033737946.1"/>
</dbReference>
<feature type="region of interest" description="Disordered" evidence="1">
    <location>
        <begin position="450"/>
        <end position="479"/>
    </location>
</feature>
<feature type="non-terminal residue" evidence="4">
    <location>
        <position position="1"/>
    </location>
</feature>
<evidence type="ECO:0000256" key="3">
    <source>
        <dbReference type="SAM" id="SignalP"/>
    </source>
</evidence>
<evidence type="ECO:0000313" key="4">
    <source>
        <dbReference type="EMBL" id="KAF2480865.1"/>
    </source>
</evidence>
<sequence>AQTLSCRLFCLKLLSNLFLLTQHLFARTLPACPFSTSSSPSSSLLFLRTITTTMSYSREDDPLGELVAVCAACAVLYTLAIVYWLSCFGVCRDPAALFSAFACWIGWKILVLIGPASAQHDAPTPPPTPWMPGSFPASPPSACPLSLAASPPPPTPWMPGSFPASPPPARLPPLAACPPPPAAAPVQARPCRPAPQIGTINPVANHGISELKAKQYWDLRHEEQKARDLERYWYRRSDKFKEDVRKAEEERKRKVQEEEDSWTRFWAPIRAREAKEAAEKAERERPLPSDPVREQKSLAAFSAALRVGGKSSGSLFEPDYIPEDMPVKYVAVRACGTIFFAATFPSAEPAPPPPPQQQQQYFAPPAFPFVPAGPPLQPAQRQQQYLAPPPPSFVPAGPPPQPAQQQQQQQQHAVLLSPAVGAPPPPPHHQQQQMLPTIAASWVPDPMEDVQYHPVAAPPPPPPQNPSGAPTGLLPDFSSLAISTPAPAAAAAATPAAPSRAVPPPRSAFAPISFSLAGAVPAAPAPFSVAPAAPTSTPLASAAMAPAAPRKVAPPASARVAAPMALSFLPAGAATSTPLPSAVAAAPAAPRKVAPPASARVAAPMALNFLPAAAPNPFVSAPAGAPPSASSSGVAGPLPPSKKAQANPLTDKGADYAAARVMIKGWTDAVQTGLGRHRTSMKAINDVRQGWFRTTKSIDGVMFLTDLRKRMNWICEWAIIPGTNDLDKQRLAPHMYAALGLKGAEFDDLYSEIMKGEQVITQIMNTRNLITEAREALDRVKRDLY</sequence>
<evidence type="ECO:0000313" key="5">
    <source>
        <dbReference type="Proteomes" id="UP000799767"/>
    </source>
</evidence>
<feature type="transmembrane region" description="Helical" evidence="2">
    <location>
        <begin position="66"/>
        <end position="85"/>
    </location>
</feature>
<feature type="region of interest" description="Disordered" evidence="1">
    <location>
        <begin position="347"/>
        <end position="433"/>
    </location>
</feature>
<keyword evidence="2" id="KW-1133">Transmembrane helix</keyword>